<dbReference type="EMBL" id="ML992669">
    <property type="protein sequence ID" value="KAF2214161.1"/>
    <property type="molecule type" value="Genomic_DNA"/>
</dbReference>
<dbReference type="Proteomes" id="UP000799539">
    <property type="component" value="Unassembled WGS sequence"/>
</dbReference>
<feature type="region of interest" description="Disordered" evidence="1">
    <location>
        <begin position="182"/>
        <end position="221"/>
    </location>
</feature>
<protein>
    <submittedName>
        <fullName evidence="3">Uncharacterized protein</fullName>
    </submittedName>
</protein>
<sequence length="248" mass="25262">MPPITARAAALATFILGVSALDGIVTPANITAGEPFDITFRNANDDNYRVYLAAALAGVNGPTCYLLNSTTLSSPLTNLSIPASVGPSASYYSIAIADLTTSQGATYSNRFHLQNATGSYSKYEDSLKGSPFWSPDQLPCNAYDCARECAMDSYPEDLTEVKAFQTMRDCILKCPGVSGEDGEAGGLDGPALASSGGGSGDTKGNGGAEATATENAEASQTSKSAAVKRGGVFAGVAVAGLGALAFVL</sequence>
<gene>
    <name evidence="3" type="ORF">CERZMDRAFT_96185</name>
</gene>
<evidence type="ECO:0000313" key="4">
    <source>
        <dbReference type="Proteomes" id="UP000799539"/>
    </source>
</evidence>
<name>A0A6A6FLB1_9PEZI</name>
<keyword evidence="4" id="KW-1185">Reference proteome</keyword>
<feature type="signal peptide" evidence="2">
    <location>
        <begin position="1"/>
        <end position="20"/>
    </location>
</feature>
<evidence type="ECO:0000313" key="3">
    <source>
        <dbReference type="EMBL" id="KAF2214161.1"/>
    </source>
</evidence>
<organism evidence="3 4">
    <name type="scientific">Cercospora zeae-maydis SCOH1-5</name>
    <dbReference type="NCBI Taxonomy" id="717836"/>
    <lineage>
        <taxon>Eukaryota</taxon>
        <taxon>Fungi</taxon>
        <taxon>Dikarya</taxon>
        <taxon>Ascomycota</taxon>
        <taxon>Pezizomycotina</taxon>
        <taxon>Dothideomycetes</taxon>
        <taxon>Dothideomycetidae</taxon>
        <taxon>Mycosphaerellales</taxon>
        <taxon>Mycosphaerellaceae</taxon>
        <taxon>Cercospora</taxon>
    </lineage>
</organism>
<feature type="compositionally biased region" description="Gly residues" evidence="1">
    <location>
        <begin position="195"/>
        <end position="207"/>
    </location>
</feature>
<proteinExistence type="predicted"/>
<feature type="chain" id="PRO_5025388051" evidence="2">
    <location>
        <begin position="21"/>
        <end position="248"/>
    </location>
</feature>
<accession>A0A6A6FLB1</accession>
<dbReference type="OrthoDB" id="5076485at2759"/>
<feature type="compositionally biased region" description="Low complexity" evidence="1">
    <location>
        <begin position="208"/>
        <end position="218"/>
    </location>
</feature>
<evidence type="ECO:0000256" key="2">
    <source>
        <dbReference type="SAM" id="SignalP"/>
    </source>
</evidence>
<dbReference type="AlphaFoldDB" id="A0A6A6FLB1"/>
<keyword evidence="2" id="KW-0732">Signal</keyword>
<evidence type="ECO:0000256" key="1">
    <source>
        <dbReference type="SAM" id="MobiDB-lite"/>
    </source>
</evidence>
<reference evidence="3" key="1">
    <citation type="journal article" date="2020" name="Stud. Mycol.">
        <title>101 Dothideomycetes genomes: a test case for predicting lifestyles and emergence of pathogens.</title>
        <authorList>
            <person name="Haridas S."/>
            <person name="Albert R."/>
            <person name="Binder M."/>
            <person name="Bloem J."/>
            <person name="Labutti K."/>
            <person name="Salamov A."/>
            <person name="Andreopoulos B."/>
            <person name="Baker S."/>
            <person name="Barry K."/>
            <person name="Bills G."/>
            <person name="Bluhm B."/>
            <person name="Cannon C."/>
            <person name="Castanera R."/>
            <person name="Culley D."/>
            <person name="Daum C."/>
            <person name="Ezra D."/>
            <person name="Gonzalez J."/>
            <person name="Henrissat B."/>
            <person name="Kuo A."/>
            <person name="Liang C."/>
            <person name="Lipzen A."/>
            <person name="Lutzoni F."/>
            <person name="Magnuson J."/>
            <person name="Mondo S."/>
            <person name="Nolan M."/>
            <person name="Ohm R."/>
            <person name="Pangilinan J."/>
            <person name="Park H.-J."/>
            <person name="Ramirez L."/>
            <person name="Alfaro M."/>
            <person name="Sun H."/>
            <person name="Tritt A."/>
            <person name="Yoshinaga Y."/>
            <person name="Zwiers L.-H."/>
            <person name="Turgeon B."/>
            <person name="Goodwin S."/>
            <person name="Spatafora J."/>
            <person name="Crous P."/>
            <person name="Grigoriev I."/>
        </authorList>
    </citation>
    <scope>NUCLEOTIDE SEQUENCE</scope>
    <source>
        <strain evidence="3">SCOH1-5</strain>
    </source>
</reference>